<dbReference type="GO" id="GO:0005634">
    <property type="term" value="C:nucleus"/>
    <property type="evidence" value="ECO:0007669"/>
    <property type="project" value="TreeGrafter"/>
</dbReference>
<dbReference type="SUPFAM" id="SSF57959">
    <property type="entry name" value="Leucine zipper domain"/>
    <property type="match status" value="1"/>
</dbReference>
<comment type="caution">
    <text evidence="10">The sequence shown here is derived from an EMBL/GenBank/DDBJ whole genome shotgun (WGS) entry which is preliminary data.</text>
</comment>
<accession>A0A9Q1C6A4</accession>
<dbReference type="PANTHER" id="PTHR46164">
    <property type="entry name" value="ATF6, ISOFORM C"/>
    <property type="match status" value="1"/>
</dbReference>
<evidence type="ECO:0000256" key="6">
    <source>
        <dbReference type="ARBA" id="ARBA00023242"/>
    </source>
</evidence>
<evidence type="ECO:0000313" key="11">
    <source>
        <dbReference type="Proteomes" id="UP001152320"/>
    </source>
</evidence>
<keyword evidence="11" id="KW-1185">Reference proteome</keyword>
<evidence type="ECO:0000313" key="10">
    <source>
        <dbReference type="EMBL" id="KAJ8039476.1"/>
    </source>
</evidence>
<dbReference type="AlphaFoldDB" id="A0A9Q1C6A4"/>
<feature type="compositionally biased region" description="Low complexity" evidence="8">
    <location>
        <begin position="88"/>
        <end position="104"/>
    </location>
</feature>
<dbReference type="GO" id="GO:0000978">
    <property type="term" value="F:RNA polymerase II cis-regulatory region sequence-specific DNA binding"/>
    <property type="evidence" value="ECO:0007669"/>
    <property type="project" value="TreeGrafter"/>
</dbReference>
<dbReference type="SMART" id="SM00338">
    <property type="entry name" value="BRLZ"/>
    <property type="match status" value="1"/>
</dbReference>
<reference evidence="10" key="1">
    <citation type="submission" date="2021-10" db="EMBL/GenBank/DDBJ databases">
        <title>Tropical sea cucumber genome reveals ecological adaptation and Cuvierian tubules defense mechanism.</title>
        <authorList>
            <person name="Chen T."/>
        </authorList>
    </citation>
    <scope>NUCLEOTIDE SEQUENCE</scope>
    <source>
        <strain evidence="10">Nanhai2018</strain>
        <tissue evidence="10">Muscle</tissue>
    </source>
</reference>
<sequence length="576" mass="62801">MALDFSTGVDHTFLEDNFLSPEDWGFQDGFLGKDIANDGVTLESFGITLATDQTGVRDDISSNSSTKSWNSLEDDLIPSIDVEVKGEPSSPTLSQSSSDTGSQQNGICEDIQIKLESPPLTPPHEFHQPLLQAQLLTDFSDEAVCEEQPHTSLLNGGLPLSNGTAQNGYVVHNANSIAPNGVQIVNGNVPNGTCIVNGRLNVAPTSNGVIVPNNSCVPKVVMTTNGLPNGIKVQVVNGGTKRLANGTIKTGGRNSTRKGAANAPKRDANGVTIHPPIVPKVDGIHMSGVPATIAMTPLPAAKTIVFTQSAIPSGELQPPRQTTAPSQQGVSGCASKTNMSPSLQEDGMDTKEMIAWKRQQRMIKNRESASLSRKKKKEYVQTLEQKMNELTIENDMLREENMSLKKRLCALEEEVERLKCNTPVSTSMSGKYVTCLLGVILFIGFNLTPFSIFGSRNSGSEYILTSHHGRSLLGFEESPENHSSSSASQMADIKDQYYNETLLRLHDQSSQHHLRQSEEEEALLLKHALNCSFLKKKQEPMLNARLLDALKKLAPDEKLFNQEDLDMKQKKEKVQT</sequence>
<feature type="coiled-coil region" evidence="7">
    <location>
        <begin position="373"/>
        <end position="407"/>
    </location>
</feature>
<evidence type="ECO:0000256" key="2">
    <source>
        <dbReference type="ARBA" id="ARBA00009050"/>
    </source>
</evidence>
<dbReference type="OrthoDB" id="644067at2759"/>
<evidence type="ECO:0000256" key="3">
    <source>
        <dbReference type="ARBA" id="ARBA00023015"/>
    </source>
</evidence>
<comment type="subcellular location">
    <subcellularLocation>
        <location evidence="1">Membrane</location>
        <topology evidence="1">Single-pass membrane protein</topology>
    </subcellularLocation>
</comment>
<feature type="region of interest" description="Disordered" evidence="8">
    <location>
        <begin position="83"/>
        <end position="104"/>
    </location>
</feature>
<evidence type="ECO:0000256" key="7">
    <source>
        <dbReference type="SAM" id="Coils"/>
    </source>
</evidence>
<dbReference type="CDD" id="cd14700">
    <property type="entry name" value="bZIP_ATF6"/>
    <property type="match status" value="1"/>
</dbReference>
<feature type="domain" description="BZIP" evidence="9">
    <location>
        <begin position="357"/>
        <end position="418"/>
    </location>
</feature>
<evidence type="ECO:0000256" key="4">
    <source>
        <dbReference type="ARBA" id="ARBA00023125"/>
    </source>
</evidence>
<keyword evidence="6" id="KW-0539">Nucleus</keyword>
<keyword evidence="4" id="KW-0238">DNA-binding</keyword>
<dbReference type="InterPro" id="IPR046347">
    <property type="entry name" value="bZIP_sf"/>
</dbReference>
<dbReference type="InterPro" id="IPR051882">
    <property type="entry name" value="ATF_bZIP_TF"/>
</dbReference>
<dbReference type="EMBL" id="JAIZAY010000007">
    <property type="protein sequence ID" value="KAJ8039476.1"/>
    <property type="molecule type" value="Genomic_DNA"/>
</dbReference>
<evidence type="ECO:0000256" key="5">
    <source>
        <dbReference type="ARBA" id="ARBA00023163"/>
    </source>
</evidence>
<dbReference type="Proteomes" id="UP001152320">
    <property type="component" value="Chromosome 7"/>
</dbReference>
<feature type="region of interest" description="Disordered" evidence="8">
    <location>
        <begin position="244"/>
        <end position="272"/>
    </location>
</feature>
<feature type="region of interest" description="Disordered" evidence="8">
    <location>
        <begin position="313"/>
        <end position="345"/>
    </location>
</feature>
<evidence type="ECO:0000256" key="8">
    <source>
        <dbReference type="SAM" id="MobiDB-lite"/>
    </source>
</evidence>
<dbReference type="PANTHER" id="PTHR46164:SF3">
    <property type="entry name" value="ATF6, ISOFORM C"/>
    <property type="match status" value="1"/>
</dbReference>
<keyword evidence="3" id="KW-0805">Transcription regulation</keyword>
<keyword evidence="7" id="KW-0175">Coiled coil</keyword>
<dbReference type="PRINTS" id="PR00041">
    <property type="entry name" value="LEUZIPPRCREB"/>
</dbReference>
<gene>
    <name evidence="10" type="ORF">HOLleu_17209</name>
</gene>
<dbReference type="GO" id="GO:0030968">
    <property type="term" value="P:endoplasmic reticulum unfolded protein response"/>
    <property type="evidence" value="ECO:0007669"/>
    <property type="project" value="TreeGrafter"/>
</dbReference>
<dbReference type="Gene3D" id="1.20.5.170">
    <property type="match status" value="1"/>
</dbReference>
<dbReference type="GO" id="GO:0000981">
    <property type="term" value="F:DNA-binding transcription factor activity, RNA polymerase II-specific"/>
    <property type="evidence" value="ECO:0007669"/>
    <property type="project" value="TreeGrafter"/>
</dbReference>
<keyword evidence="5" id="KW-0804">Transcription</keyword>
<organism evidence="10 11">
    <name type="scientific">Holothuria leucospilota</name>
    <name type="common">Black long sea cucumber</name>
    <name type="synonym">Mertensiothuria leucospilota</name>
    <dbReference type="NCBI Taxonomy" id="206669"/>
    <lineage>
        <taxon>Eukaryota</taxon>
        <taxon>Metazoa</taxon>
        <taxon>Echinodermata</taxon>
        <taxon>Eleutherozoa</taxon>
        <taxon>Echinozoa</taxon>
        <taxon>Holothuroidea</taxon>
        <taxon>Aspidochirotacea</taxon>
        <taxon>Aspidochirotida</taxon>
        <taxon>Holothuriidae</taxon>
        <taxon>Holothuria</taxon>
    </lineage>
</organism>
<dbReference type="GO" id="GO:0016020">
    <property type="term" value="C:membrane"/>
    <property type="evidence" value="ECO:0007669"/>
    <property type="project" value="UniProtKB-SubCell"/>
</dbReference>
<comment type="similarity">
    <text evidence="2">Belongs to the bZIP family. ATF subfamily.</text>
</comment>
<protein>
    <submittedName>
        <fullName evidence="10">Cyclic AMP-dependent transcription factor ATF-6 beta</fullName>
    </submittedName>
</protein>
<dbReference type="Pfam" id="PF00170">
    <property type="entry name" value="bZIP_1"/>
    <property type="match status" value="1"/>
</dbReference>
<feature type="compositionally biased region" description="Polar residues" evidence="8">
    <location>
        <begin position="319"/>
        <end position="343"/>
    </location>
</feature>
<dbReference type="PROSITE" id="PS50217">
    <property type="entry name" value="BZIP"/>
    <property type="match status" value="1"/>
</dbReference>
<evidence type="ECO:0000256" key="1">
    <source>
        <dbReference type="ARBA" id="ARBA00004167"/>
    </source>
</evidence>
<dbReference type="InterPro" id="IPR004827">
    <property type="entry name" value="bZIP"/>
</dbReference>
<proteinExistence type="inferred from homology"/>
<evidence type="ECO:0000259" key="9">
    <source>
        <dbReference type="PROSITE" id="PS50217"/>
    </source>
</evidence>
<name>A0A9Q1C6A4_HOLLE</name>